<dbReference type="EMBL" id="QJKJ01003433">
    <property type="protein sequence ID" value="RDX98539.1"/>
    <property type="molecule type" value="Genomic_DNA"/>
</dbReference>
<proteinExistence type="predicted"/>
<name>A0A371H6W2_MUCPR</name>
<protein>
    <submittedName>
        <fullName evidence="2">Uncharacterized protein</fullName>
    </submittedName>
</protein>
<accession>A0A371H6W2</accession>
<evidence type="ECO:0000256" key="1">
    <source>
        <dbReference type="SAM" id="MobiDB-lite"/>
    </source>
</evidence>
<sequence length="91" mass="10252">MTLFPRSLLKKPSPLNLQNKGKSEGDEREEDFPRTFIGDLIREGARAKVAKKGGGKEDYWVAWDKVSILDSPKTRYSLFIIALQQGVLVVC</sequence>
<keyword evidence="3" id="KW-1185">Reference proteome</keyword>
<dbReference type="Proteomes" id="UP000257109">
    <property type="component" value="Unassembled WGS sequence"/>
</dbReference>
<comment type="caution">
    <text evidence="2">The sequence shown here is derived from an EMBL/GenBank/DDBJ whole genome shotgun (WGS) entry which is preliminary data.</text>
</comment>
<feature type="region of interest" description="Disordered" evidence="1">
    <location>
        <begin position="11"/>
        <end position="30"/>
    </location>
</feature>
<organism evidence="2 3">
    <name type="scientific">Mucuna pruriens</name>
    <name type="common">Velvet bean</name>
    <name type="synonym">Dolichos pruriens</name>
    <dbReference type="NCBI Taxonomy" id="157652"/>
    <lineage>
        <taxon>Eukaryota</taxon>
        <taxon>Viridiplantae</taxon>
        <taxon>Streptophyta</taxon>
        <taxon>Embryophyta</taxon>
        <taxon>Tracheophyta</taxon>
        <taxon>Spermatophyta</taxon>
        <taxon>Magnoliopsida</taxon>
        <taxon>eudicotyledons</taxon>
        <taxon>Gunneridae</taxon>
        <taxon>Pentapetalae</taxon>
        <taxon>rosids</taxon>
        <taxon>fabids</taxon>
        <taxon>Fabales</taxon>
        <taxon>Fabaceae</taxon>
        <taxon>Papilionoideae</taxon>
        <taxon>50 kb inversion clade</taxon>
        <taxon>NPAAA clade</taxon>
        <taxon>indigoferoid/millettioid clade</taxon>
        <taxon>Phaseoleae</taxon>
        <taxon>Mucuna</taxon>
    </lineage>
</organism>
<gene>
    <name evidence="2" type="ORF">CR513_18518</name>
</gene>
<feature type="non-terminal residue" evidence="2">
    <location>
        <position position="1"/>
    </location>
</feature>
<reference evidence="2" key="1">
    <citation type="submission" date="2018-05" db="EMBL/GenBank/DDBJ databases">
        <title>Draft genome of Mucuna pruriens seed.</title>
        <authorList>
            <person name="Nnadi N.E."/>
            <person name="Vos R."/>
            <person name="Hasami M.H."/>
            <person name="Devisetty U.K."/>
            <person name="Aguiy J.C."/>
        </authorList>
    </citation>
    <scope>NUCLEOTIDE SEQUENCE [LARGE SCALE GENOMIC DNA]</scope>
    <source>
        <strain evidence="2">JCA_2017</strain>
    </source>
</reference>
<evidence type="ECO:0000313" key="2">
    <source>
        <dbReference type="EMBL" id="RDX98539.1"/>
    </source>
</evidence>
<dbReference type="AlphaFoldDB" id="A0A371H6W2"/>
<evidence type="ECO:0000313" key="3">
    <source>
        <dbReference type="Proteomes" id="UP000257109"/>
    </source>
</evidence>